<dbReference type="Gene3D" id="3.30.470.20">
    <property type="entry name" value="ATP-grasp fold, B domain"/>
    <property type="match status" value="1"/>
</dbReference>
<dbReference type="PANTHER" id="PTHR21621">
    <property type="entry name" value="RIBOSOMAL PROTEIN S6 MODIFICATION PROTEIN"/>
    <property type="match status" value="1"/>
</dbReference>
<reference evidence="4 5" key="1">
    <citation type="journal article" date="2015" name="Microbes Environ.">
        <title>Distribution and evolution of nitrogen fixation genes in the phylum bacteroidetes.</title>
        <authorList>
            <person name="Inoue J."/>
            <person name="Oshima K."/>
            <person name="Suda W."/>
            <person name="Sakamoto M."/>
            <person name="Iino T."/>
            <person name="Noda S."/>
            <person name="Hongoh Y."/>
            <person name="Hattori M."/>
            <person name="Ohkuma M."/>
        </authorList>
    </citation>
    <scope>NUCLEOTIDE SEQUENCE [LARGE SCALE GENOMIC DNA]</scope>
    <source>
        <strain evidence="4">JCM 15548</strain>
    </source>
</reference>
<organism evidence="4 5">
    <name type="scientific">Geofilum rubicundum JCM 15548</name>
    <dbReference type="NCBI Taxonomy" id="1236989"/>
    <lineage>
        <taxon>Bacteria</taxon>
        <taxon>Pseudomonadati</taxon>
        <taxon>Bacteroidota</taxon>
        <taxon>Bacteroidia</taxon>
        <taxon>Marinilabiliales</taxon>
        <taxon>Marinilabiliaceae</taxon>
        <taxon>Geofilum</taxon>
    </lineage>
</organism>
<sequence length="483" mass="55417">MKKLIVINHPQKWTIDIPGVKVISPKVYLEDEEYANMKNVRVFNLCYDYAYQTRGYYVSLLAEARGQKVIPSVKHILDLKAHAIVKSISEAQDALIQKAMKHIKSSEFIMSIYFGHNVSPQYDKLARELYRLFQAPLLRARFVHDGKKWELSSVKTIPYKEIPEHHIPFVNGFAENYFMQKRYDNVKVDKYKYDLAILVNPEEKSPPSNKKAIANFVEAAEKQGCYVELITKEDYSRLGEFDALFIRETTAVNHHTYRMSRRAQREGLAVIDSPESILKCANKVYLAEILTLSRIPTPKTITIHTENVKGVENKLGFPCVLKLPDSSFSQGVVKVSSPEEMRLKVREMMRISDLIIAQEFLPTAFDWRVGILNNEVLFVCKYYMAKDHWQIYNWGSQKKSDVTGHFDIFKLDEVPPYIIETALKATRLIGNGLYGVDVKDLDGKASVIEINDNPNIDAGVEDSLMGEKLYARIISHLLSLVNR</sequence>
<evidence type="ECO:0000313" key="4">
    <source>
        <dbReference type="EMBL" id="GAO28666.1"/>
    </source>
</evidence>
<dbReference type="GO" id="GO:0009432">
    <property type="term" value="P:SOS response"/>
    <property type="evidence" value="ECO:0007669"/>
    <property type="project" value="TreeGrafter"/>
</dbReference>
<dbReference type="PANTHER" id="PTHR21621:SF0">
    <property type="entry name" value="BETA-CITRYLGLUTAMATE SYNTHASE B-RELATED"/>
    <property type="match status" value="1"/>
</dbReference>
<dbReference type="GO" id="GO:0016740">
    <property type="term" value="F:transferase activity"/>
    <property type="evidence" value="ECO:0007669"/>
    <property type="project" value="UniProtKB-KW"/>
</dbReference>
<dbReference type="Gene3D" id="3.30.1490.20">
    <property type="entry name" value="ATP-grasp fold, A domain"/>
    <property type="match status" value="1"/>
</dbReference>
<dbReference type="EMBL" id="BAZW01000004">
    <property type="protein sequence ID" value="GAO28666.1"/>
    <property type="molecule type" value="Genomic_DNA"/>
</dbReference>
<name>A0A0E9LU53_9BACT</name>
<keyword evidence="2" id="KW-0547">Nucleotide-binding</keyword>
<protein>
    <submittedName>
        <fullName evidence="4">Ribosomal protein S6 glutaminyl transferase related protein</fullName>
    </submittedName>
</protein>
<dbReference type="AlphaFoldDB" id="A0A0E9LU53"/>
<dbReference type="Pfam" id="PF14401">
    <property type="entry name" value="RLAN"/>
    <property type="match status" value="1"/>
</dbReference>
<evidence type="ECO:0000256" key="2">
    <source>
        <dbReference type="PROSITE-ProRule" id="PRU00409"/>
    </source>
</evidence>
<feature type="domain" description="ATP-grasp" evidence="3">
    <location>
        <begin position="287"/>
        <end position="478"/>
    </location>
</feature>
<dbReference type="PROSITE" id="PS50975">
    <property type="entry name" value="ATP_GRASP"/>
    <property type="match status" value="1"/>
</dbReference>
<proteinExistence type="predicted"/>
<dbReference type="InterPro" id="IPR011761">
    <property type="entry name" value="ATP-grasp"/>
</dbReference>
<dbReference type="GO" id="GO:0008716">
    <property type="term" value="F:D-alanine-D-alanine ligase activity"/>
    <property type="evidence" value="ECO:0007669"/>
    <property type="project" value="InterPro"/>
</dbReference>
<dbReference type="STRING" id="1236989.JCM15548_1788"/>
<dbReference type="SUPFAM" id="SSF56059">
    <property type="entry name" value="Glutathione synthetase ATP-binding domain-like"/>
    <property type="match status" value="1"/>
</dbReference>
<dbReference type="GO" id="GO:0005524">
    <property type="term" value="F:ATP binding"/>
    <property type="evidence" value="ECO:0007669"/>
    <property type="project" value="UniProtKB-UniRule"/>
</dbReference>
<dbReference type="GO" id="GO:0005737">
    <property type="term" value="C:cytoplasm"/>
    <property type="evidence" value="ECO:0007669"/>
    <property type="project" value="TreeGrafter"/>
</dbReference>
<comment type="caution">
    <text evidence="4">The sequence shown here is derived from an EMBL/GenBank/DDBJ whole genome shotgun (WGS) entry which is preliminary data.</text>
</comment>
<dbReference type="Proteomes" id="UP000032900">
    <property type="component" value="Unassembled WGS sequence"/>
</dbReference>
<dbReference type="RefSeq" id="WP_062122432.1">
    <property type="nucleotide sequence ID" value="NZ_BAZW01000004.1"/>
</dbReference>
<dbReference type="GO" id="GO:0018169">
    <property type="term" value="F:ribosomal S6-glutamic acid ligase activity"/>
    <property type="evidence" value="ECO:0007669"/>
    <property type="project" value="TreeGrafter"/>
</dbReference>
<dbReference type="InterPro" id="IPR011095">
    <property type="entry name" value="Dala_Dala_lig_C"/>
</dbReference>
<gene>
    <name evidence="4" type="ORF">JCM15548_1788</name>
</gene>
<evidence type="ECO:0000313" key="5">
    <source>
        <dbReference type="Proteomes" id="UP000032900"/>
    </source>
</evidence>
<evidence type="ECO:0000259" key="3">
    <source>
        <dbReference type="PROSITE" id="PS50975"/>
    </source>
</evidence>
<dbReference type="GO" id="GO:0046872">
    <property type="term" value="F:metal ion binding"/>
    <property type="evidence" value="ECO:0007669"/>
    <property type="project" value="InterPro"/>
</dbReference>
<dbReference type="Pfam" id="PF07478">
    <property type="entry name" value="Dala_Dala_lig_C"/>
    <property type="match status" value="1"/>
</dbReference>
<evidence type="ECO:0000256" key="1">
    <source>
        <dbReference type="ARBA" id="ARBA00022598"/>
    </source>
</evidence>
<dbReference type="InterPro" id="IPR013815">
    <property type="entry name" value="ATP_grasp_subdomain_1"/>
</dbReference>
<dbReference type="OrthoDB" id="9800957at2"/>
<keyword evidence="4" id="KW-0808">Transferase</keyword>
<keyword evidence="2" id="KW-0067">ATP-binding</keyword>
<keyword evidence="1" id="KW-0436">Ligase</keyword>
<accession>A0A0E9LU53</accession>
<keyword evidence="5" id="KW-1185">Reference proteome</keyword>
<dbReference type="InterPro" id="IPR025839">
    <property type="entry name" value="RLAN_dom"/>
</dbReference>